<evidence type="ECO:0000313" key="2">
    <source>
        <dbReference type="Proteomes" id="UP001590950"/>
    </source>
</evidence>
<name>A0ABR4AKM3_9LECA</name>
<proteinExistence type="predicted"/>
<comment type="caution">
    <text evidence="1">The sequence shown here is derived from an EMBL/GenBank/DDBJ whole genome shotgun (WGS) entry which is preliminary data.</text>
</comment>
<dbReference type="EMBL" id="JBEFKJ010000004">
    <property type="protein sequence ID" value="KAL2046318.1"/>
    <property type="molecule type" value="Genomic_DNA"/>
</dbReference>
<sequence length="120" mass="13166">MRDDRLWRGSQKPPIRGKLRATASVSICGFMLNPYSCYAPLKSHDLRLEGSRSFLLVGQLPSPPLLHLIPLRPKALPIKLDGGGNLCTTSSGRNRGVGRACIDLVVVSRHDGLRWSSTHP</sequence>
<keyword evidence="2" id="KW-1185">Reference proteome</keyword>
<accession>A0ABR4AKM3</accession>
<reference evidence="1 2" key="1">
    <citation type="submission" date="2024-09" db="EMBL/GenBank/DDBJ databases">
        <title>Rethinking Asexuality: The Enigmatic Case of Functional Sexual Genes in Lepraria (Stereocaulaceae).</title>
        <authorList>
            <person name="Doellman M."/>
            <person name="Sun Y."/>
            <person name="Barcenas-Pena A."/>
            <person name="Lumbsch H.T."/>
            <person name="Grewe F."/>
        </authorList>
    </citation>
    <scope>NUCLEOTIDE SEQUENCE [LARGE SCALE GENOMIC DNA]</scope>
    <source>
        <strain evidence="1 2">Mercado 3170</strain>
    </source>
</reference>
<protein>
    <submittedName>
        <fullName evidence="1">Uncharacterized protein</fullName>
    </submittedName>
</protein>
<evidence type="ECO:0000313" key="1">
    <source>
        <dbReference type="EMBL" id="KAL2046318.1"/>
    </source>
</evidence>
<organism evidence="1 2">
    <name type="scientific">Stereocaulon virgatum</name>
    <dbReference type="NCBI Taxonomy" id="373712"/>
    <lineage>
        <taxon>Eukaryota</taxon>
        <taxon>Fungi</taxon>
        <taxon>Dikarya</taxon>
        <taxon>Ascomycota</taxon>
        <taxon>Pezizomycotina</taxon>
        <taxon>Lecanoromycetes</taxon>
        <taxon>OSLEUM clade</taxon>
        <taxon>Lecanoromycetidae</taxon>
        <taxon>Lecanorales</taxon>
        <taxon>Lecanorineae</taxon>
        <taxon>Stereocaulaceae</taxon>
        <taxon>Stereocaulon</taxon>
    </lineage>
</organism>
<gene>
    <name evidence="1" type="ORF">N7G274_001765</name>
</gene>
<dbReference type="Proteomes" id="UP001590950">
    <property type="component" value="Unassembled WGS sequence"/>
</dbReference>